<sequence length="171" mass="19493">MYFEDVDKLSDFGICDRCSCSVEILDNDLDRIYCEHCFDKISNARCAACHQTLTSFYVDELNKFWHVECFICIKCKKSLCTNGYDGIYYEVNGQAYHHDCCYQVHLYPKLASEFKKKLKDDLTLQKKTEATTQTSDVRIGGIGNVGTFAAIFTVIGTFVGVFYVCSKIGRN</sequence>
<reference evidence="7" key="1">
    <citation type="journal article" date="2020" name="Ecol. Evol.">
        <title>Genome structure and content of the rice root-knot nematode (Meloidogyne graminicola).</title>
        <authorList>
            <person name="Phan N.T."/>
            <person name="Danchin E.G.J."/>
            <person name="Klopp C."/>
            <person name="Perfus-Barbeoch L."/>
            <person name="Kozlowski D.K."/>
            <person name="Koutsovoulos G.D."/>
            <person name="Lopez-Roques C."/>
            <person name="Bouchez O."/>
            <person name="Zahm M."/>
            <person name="Besnard G."/>
            <person name="Bellafiore S."/>
        </authorList>
    </citation>
    <scope>NUCLEOTIDE SEQUENCE</scope>
    <source>
        <strain evidence="7">VN-18</strain>
    </source>
</reference>
<dbReference type="EMBL" id="JABEBT010000021">
    <property type="protein sequence ID" value="KAF7637260.1"/>
    <property type="molecule type" value="Genomic_DNA"/>
</dbReference>
<dbReference type="AlphaFoldDB" id="A0A8S9ZVH4"/>
<protein>
    <recommendedName>
        <fullName evidence="6">LIM zinc-binding domain-containing protein</fullName>
    </recommendedName>
</protein>
<evidence type="ECO:0000259" key="6">
    <source>
        <dbReference type="PROSITE" id="PS50023"/>
    </source>
</evidence>
<feature type="domain" description="LIM zinc-binding" evidence="6">
    <location>
        <begin position="44"/>
        <end position="108"/>
    </location>
</feature>
<dbReference type="SMART" id="SM00132">
    <property type="entry name" value="LIM"/>
    <property type="match status" value="1"/>
</dbReference>
<dbReference type="PROSITE" id="PS00478">
    <property type="entry name" value="LIM_DOMAIN_1"/>
    <property type="match status" value="1"/>
</dbReference>
<proteinExistence type="predicted"/>
<organism evidence="7 8">
    <name type="scientific">Meloidogyne graminicola</name>
    <dbReference type="NCBI Taxonomy" id="189291"/>
    <lineage>
        <taxon>Eukaryota</taxon>
        <taxon>Metazoa</taxon>
        <taxon>Ecdysozoa</taxon>
        <taxon>Nematoda</taxon>
        <taxon>Chromadorea</taxon>
        <taxon>Rhabditida</taxon>
        <taxon>Tylenchina</taxon>
        <taxon>Tylenchomorpha</taxon>
        <taxon>Tylenchoidea</taxon>
        <taxon>Meloidogynidae</taxon>
        <taxon>Meloidogyninae</taxon>
        <taxon>Meloidogyne</taxon>
    </lineage>
</organism>
<comment type="caution">
    <text evidence="7">The sequence shown here is derived from an EMBL/GenBank/DDBJ whole genome shotgun (WGS) entry which is preliminary data.</text>
</comment>
<evidence type="ECO:0000256" key="4">
    <source>
        <dbReference type="PROSITE-ProRule" id="PRU00125"/>
    </source>
</evidence>
<keyword evidence="5" id="KW-0812">Transmembrane</keyword>
<keyword evidence="5" id="KW-0472">Membrane</keyword>
<evidence type="ECO:0000256" key="5">
    <source>
        <dbReference type="SAM" id="Phobius"/>
    </source>
</evidence>
<evidence type="ECO:0000256" key="2">
    <source>
        <dbReference type="ARBA" id="ARBA00022833"/>
    </source>
</evidence>
<dbReference type="Gene3D" id="2.10.110.10">
    <property type="entry name" value="Cysteine Rich Protein"/>
    <property type="match status" value="1"/>
</dbReference>
<dbReference type="InterPro" id="IPR001781">
    <property type="entry name" value="Znf_LIM"/>
</dbReference>
<evidence type="ECO:0000313" key="7">
    <source>
        <dbReference type="EMBL" id="KAF7637260.1"/>
    </source>
</evidence>
<dbReference type="SUPFAM" id="SSF57716">
    <property type="entry name" value="Glucocorticoid receptor-like (DNA-binding domain)"/>
    <property type="match status" value="1"/>
</dbReference>
<keyword evidence="3 4" id="KW-0440">LIM domain</keyword>
<gene>
    <name evidence="7" type="ORF">Mgra_00003226</name>
</gene>
<feature type="transmembrane region" description="Helical" evidence="5">
    <location>
        <begin position="145"/>
        <end position="165"/>
    </location>
</feature>
<dbReference type="GO" id="GO:0046872">
    <property type="term" value="F:metal ion binding"/>
    <property type="evidence" value="ECO:0007669"/>
    <property type="project" value="UniProtKB-KW"/>
</dbReference>
<name>A0A8S9ZVH4_9BILA</name>
<keyword evidence="5" id="KW-1133">Transmembrane helix</keyword>
<dbReference type="PROSITE" id="PS50023">
    <property type="entry name" value="LIM_DOMAIN_2"/>
    <property type="match status" value="1"/>
</dbReference>
<keyword evidence="8" id="KW-1185">Reference proteome</keyword>
<evidence type="ECO:0000256" key="3">
    <source>
        <dbReference type="ARBA" id="ARBA00023038"/>
    </source>
</evidence>
<keyword evidence="2 4" id="KW-0862">Zinc</keyword>
<dbReference type="CDD" id="cd08368">
    <property type="entry name" value="LIM"/>
    <property type="match status" value="1"/>
</dbReference>
<accession>A0A8S9ZVH4</accession>
<dbReference type="Pfam" id="PF00412">
    <property type="entry name" value="LIM"/>
    <property type="match status" value="1"/>
</dbReference>
<evidence type="ECO:0000256" key="1">
    <source>
        <dbReference type="ARBA" id="ARBA00022723"/>
    </source>
</evidence>
<evidence type="ECO:0000313" key="8">
    <source>
        <dbReference type="Proteomes" id="UP000605970"/>
    </source>
</evidence>
<dbReference type="Proteomes" id="UP000605970">
    <property type="component" value="Unassembled WGS sequence"/>
</dbReference>
<dbReference type="OrthoDB" id="25414at2759"/>
<keyword evidence="1 4" id="KW-0479">Metal-binding</keyword>